<dbReference type="AlphaFoldDB" id="A0A6S6RYF9"/>
<organism evidence="1">
    <name type="scientific">uncultured Sulfurovum sp</name>
    <dbReference type="NCBI Taxonomy" id="269237"/>
    <lineage>
        <taxon>Bacteria</taxon>
        <taxon>Pseudomonadati</taxon>
        <taxon>Campylobacterota</taxon>
        <taxon>Epsilonproteobacteria</taxon>
        <taxon>Campylobacterales</taxon>
        <taxon>Sulfurovaceae</taxon>
        <taxon>Sulfurovum</taxon>
        <taxon>environmental samples</taxon>
    </lineage>
</organism>
<gene>
    <name evidence="1" type="ORF">HELGO_WM2337</name>
</gene>
<reference evidence="1" key="1">
    <citation type="submission" date="2020-01" db="EMBL/GenBank/DDBJ databases">
        <authorList>
            <person name="Meier V. D."/>
            <person name="Meier V D."/>
        </authorList>
    </citation>
    <scope>NUCLEOTIDE SEQUENCE</scope>
    <source>
        <strain evidence="1">HLG_WM_MAG_06</strain>
    </source>
</reference>
<dbReference type="Gene3D" id="1.10.1220.10">
    <property type="entry name" value="Met repressor-like"/>
    <property type="match status" value="1"/>
</dbReference>
<evidence type="ECO:0000313" key="1">
    <source>
        <dbReference type="EMBL" id="CAA6798861.1"/>
    </source>
</evidence>
<proteinExistence type="predicted"/>
<evidence type="ECO:0008006" key="2">
    <source>
        <dbReference type="Google" id="ProtNLM"/>
    </source>
</evidence>
<name>A0A6S6RYF9_9BACT</name>
<protein>
    <recommendedName>
        <fullName evidence="2">HicB-like antitoxin of toxin-antitoxin system domain-containing protein</fullName>
    </recommendedName>
</protein>
<dbReference type="EMBL" id="CACVAP010000011">
    <property type="protein sequence ID" value="CAA6798861.1"/>
    <property type="molecule type" value="Genomic_DNA"/>
</dbReference>
<accession>A0A6S6RYF9</accession>
<sequence>MLHEKILVSFVYEEGYNFVLIVPDVGNELMVRAKTQSEVIRKAIRALRENYTDNLMELSPSPIDIYTEEYKNSKGIPKHAILYPLPVKIGKRKKVFKRFTSSMDEKLLEEIEAFTKSKKIKKSDFFAKASREYIQGYDRQNIK</sequence>
<dbReference type="GO" id="GO:0006355">
    <property type="term" value="P:regulation of DNA-templated transcription"/>
    <property type="evidence" value="ECO:0007669"/>
    <property type="project" value="InterPro"/>
</dbReference>
<dbReference type="InterPro" id="IPR013321">
    <property type="entry name" value="Arc_rbn_hlx_hlx"/>
</dbReference>